<dbReference type="PANTHER" id="PTHR33973">
    <property type="entry name" value="OS07G0153300 PROTEIN"/>
    <property type="match status" value="1"/>
</dbReference>
<name>A0ABP9E978_9GAMM</name>
<gene>
    <name evidence="1" type="ORF">GCM10023332_22870</name>
</gene>
<reference evidence="2" key="1">
    <citation type="journal article" date="2019" name="Int. J. Syst. Evol. Microbiol.">
        <title>The Global Catalogue of Microorganisms (GCM) 10K type strain sequencing project: providing services to taxonomists for standard genome sequencing and annotation.</title>
        <authorList>
            <consortium name="The Broad Institute Genomics Platform"/>
            <consortium name="The Broad Institute Genome Sequencing Center for Infectious Disease"/>
            <person name="Wu L."/>
            <person name="Ma J."/>
        </authorList>
    </citation>
    <scope>NUCLEOTIDE SEQUENCE [LARGE SCALE GENOMIC DNA]</scope>
    <source>
        <strain evidence="2">JCM 18392</strain>
    </source>
</reference>
<keyword evidence="2" id="KW-1185">Reference proteome</keyword>
<organism evidence="1 2">
    <name type="scientific">Luteimonas vadosa</name>
    <dbReference type="NCBI Taxonomy" id="1165507"/>
    <lineage>
        <taxon>Bacteria</taxon>
        <taxon>Pseudomonadati</taxon>
        <taxon>Pseudomonadota</taxon>
        <taxon>Gammaproteobacteria</taxon>
        <taxon>Lysobacterales</taxon>
        <taxon>Lysobacteraceae</taxon>
        <taxon>Luteimonas</taxon>
    </lineage>
</organism>
<protein>
    <submittedName>
        <fullName evidence="1">DUF1365 domain-containing protein</fullName>
    </submittedName>
</protein>
<evidence type="ECO:0000313" key="1">
    <source>
        <dbReference type="EMBL" id="GAA4869704.1"/>
    </source>
</evidence>
<proteinExistence type="predicted"/>
<comment type="caution">
    <text evidence="1">The sequence shown here is derived from an EMBL/GenBank/DDBJ whole genome shotgun (WGS) entry which is preliminary data.</text>
</comment>
<sequence>MTASVASALYQGVVRHRRHLPRPHAFRYRMFQPYLDLSELDQVFAERWLWSVGRGNVASFRRGDFHGDPATPLDSALRDTVAACTGTRPTGPIRMLAHLRYLGQCFNPVALYYGFREDGATLEWIMADITNTPWNERHAYVLPVAGAVHRHGMLRWDFDKRFHVSPFMPMRRAYAWRFSVPGDDLRVHMEVRDGTSREFDATLTLQRRPLDGPNLARALLRYPAMCTQVVAAIYWQALRLWLKRTPFQPHPDSVTHP</sequence>
<dbReference type="RefSeq" id="WP_345295612.1">
    <property type="nucleotide sequence ID" value="NZ_BAABJY010000002.1"/>
</dbReference>
<dbReference type="InterPro" id="IPR010775">
    <property type="entry name" value="DUF1365"/>
</dbReference>
<evidence type="ECO:0000313" key="2">
    <source>
        <dbReference type="Proteomes" id="UP001501323"/>
    </source>
</evidence>
<accession>A0ABP9E978</accession>
<dbReference type="EMBL" id="BAABJY010000002">
    <property type="protein sequence ID" value="GAA4869704.1"/>
    <property type="molecule type" value="Genomic_DNA"/>
</dbReference>
<dbReference type="PANTHER" id="PTHR33973:SF4">
    <property type="entry name" value="OS07G0153300 PROTEIN"/>
    <property type="match status" value="1"/>
</dbReference>
<dbReference type="Proteomes" id="UP001501323">
    <property type="component" value="Unassembled WGS sequence"/>
</dbReference>
<dbReference type="Pfam" id="PF07103">
    <property type="entry name" value="DUF1365"/>
    <property type="match status" value="1"/>
</dbReference>